<gene>
    <name evidence="4" type="ORF">C8R41DRAFT_762305</name>
</gene>
<comment type="caution">
    <text evidence="4">The sequence shown here is derived from an EMBL/GenBank/DDBJ whole genome shotgun (WGS) entry which is preliminary data.</text>
</comment>
<proteinExistence type="inferred from homology"/>
<dbReference type="InterPro" id="IPR044215">
    <property type="entry name" value="PIG-H"/>
</dbReference>
<reference evidence="4" key="1">
    <citation type="submission" date="2022-08" db="EMBL/GenBank/DDBJ databases">
        <title>A Global Phylogenomic Analysis of the Shiitake Genus Lentinula.</title>
        <authorList>
            <consortium name="DOE Joint Genome Institute"/>
            <person name="Sierra-Patev S."/>
            <person name="Min B."/>
            <person name="Naranjo-Ortiz M."/>
            <person name="Looney B."/>
            <person name="Konkel Z."/>
            <person name="Slot J.C."/>
            <person name="Sakamoto Y."/>
            <person name="Steenwyk J.L."/>
            <person name="Rokas A."/>
            <person name="Carro J."/>
            <person name="Camarero S."/>
            <person name="Ferreira P."/>
            <person name="Molpeceres G."/>
            <person name="Ruiz-Duenas F.J."/>
            <person name="Serrano A."/>
            <person name="Henrissat B."/>
            <person name="Drula E."/>
            <person name="Hughes K.W."/>
            <person name="Mata J.L."/>
            <person name="Ishikawa N.K."/>
            <person name="Vargas-Isla R."/>
            <person name="Ushijima S."/>
            <person name="Smith C.A."/>
            <person name="Ahrendt S."/>
            <person name="Andreopoulos W."/>
            <person name="He G."/>
            <person name="Labutti K."/>
            <person name="Lipzen A."/>
            <person name="Ng V."/>
            <person name="Riley R."/>
            <person name="Sandor L."/>
            <person name="Barry K."/>
            <person name="Martinez A.T."/>
            <person name="Xiao Y."/>
            <person name="Gibbons J.G."/>
            <person name="Terashima K."/>
            <person name="Grigoriev I.V."/>
            <person name="Hibbett D.S."/>
        </authorList>
    </citation>
    <scope>NUCLEOTIDE SEQUENCE</scope>
    <source>
        <strain evidence="4">RHP3577 ss4</strain>
    </source>
</reference>
<dbReference type="InterPro" id="IPR019328">
    <property type="entry name" value="PIGH-H_dom"/>
</dbReference>
<dbReference type="PANTHER" id="PTHR15231">
    <property type="entry name" value="PHOSPHATIDYLINOSITOL N-ACETYLGLUCOSAMINYLTRANSFERASE SUBUNIT H"/>
    <property type="match status" value="1"/>
</dbReference>
<evidence type="ECO:0000313" key="5">
    <source>
        <dbReference type="Proteomes" id="UP001150217"/>
    </source>
</evidence>
<dbReference type="Proteomes" id="UP001150217">
    <property type="component" value="Unassembled WGS sequence"/>
</dbReference>
<comment type="pathway">
    <text evidence="1">Glycolipid biosynthesis; glycosylphosphatidylinositol-anchor biosynthesis.</text>
</comment>
<dbReference type="PANTHER" id="PTHR15231:SF1">
    <property type="entry name" value="PHOSPHATIDYLINOSITOL N-ACETYLGLUCOSAMINYLTRANSFERASE SUBUNIT H"/>
    <property type="match status" value="1"/>
</dbReference>
<evidence type="ECO:0000313" key="4">
    <source>
        <dbReference type="EMBL" id="KAJ4495656.1"/>
    </source>
</evidence>
<comment type="similarity">
    <text evidence="2">Belongs to the PIGH family.</text>
</comment>
<keyword evidence="5" id="KW-1185">Reference proteome</keyword>
<feature type="domain" description="Phosphatidylinositol N-acetylglucosaminyltransferase subunit H conserved" evidence="3">
    <location>
        <begin position="93"/>
        <end position="163"/>
    </location>
</feature>
<evidence type="ECO:0000256" key="2">
    <source>
        <dbReference type="ARBA" id="ARBA00009610"/>
    </source>
</evidence>
<dbReference type="EMBL" id="JANVFT010000029">
    <property type="protein sequence ID" value="KAJ4495656.1"/>
    <property type="molecule type" value="Genomic_DNA"/>
</dbReference>
<organism evidence="4 5">
    <name type="scientific">Lentinula lateritia</name>
    <dbReference type="NCBI Taxonomy" id="40482"/>
    <lineage>
        <taxon>Eukaryota</taxon>
        <taxon>Fungi</taxon>
        <taxon>Dikarya</taxon>
        <taxon>Basidiomycota</taxon>
        <taxon>Agaricomycotina</taxon>
        <taxon>Agaricomycetes</taxon>
        <taxon>Agaricomycetidae</taxon>
        <taxon>Agaricales</taxon>
        <taxon>Marasmiineae</taxon>
        <taxon>Omphalotaceae</taxon>
        <taxon>Lentinula</taxon>
    </lineage>
</organism>
<name>A0ABQ8VMH4_9AGAR</name>
<evidence type="ECO:0000256" key="1">
    <source>
        <dbReference type="ARBA" id="ARBA00004687"/>
    </source>
</evidence>
<accession>A0ABQ8VMH4</accession>
<evidence type="ECO:0000259" key="3">
    <source>
        <dbReference type="Pfam" id="PF10181"/>
    </source>
</evidence>
<protein>
    <recommendedName>
        <fullName evidence="3">Phosphatidylinositol N-acetylglucosaminyltransferase subunit H conserved domain-containing protein</fullName>
    </recommendedName>
</protein>
<sequence>MQRVHPLQTNPEFSILRTDYFHEYRVENWHLARDGSGSVIRHTSPWSWKHSIIPLIISISWPKVRAGSFARALILLTTIFFVWTRCTQVIHESVIVLPEHGIQLETHKGLPPLTLFITRRFVPYTILRDVVINEGIKRWDIRYYLVALKEGATGSVGLEVCFPNILPHFPILLQVYRDLREFVALQMSLSSQPP</sequence>
<dbReference type="Pfam" id="PF10181">
    <property type="entry name" value="PIG-H"/>
    <property type="match status" value="1"/>
</dbReference>